<comment type="caution">
    <text evidence="1">The sequence shown here is derived from an EMBL/GenBank/DDBJ whole genome shotgun (WGS) entry which is preliminary data.</text>
</comment>
<name>X1R176_9ZZZZ</name>
<protein>
    <submittedName>
        <fullName evidence="1">Uncharacterized protein</fullName>
    </submittedName>
</protein>
<organism evidence="1">
    <name type="scientific">marine sediment metagenome</name>
    <dbReference type="NCBI Taxonomy" id="412755"/>
    <lineage>
        <taxon>unclassified sequences</taxon>
        <taxon>metagenomes</taxon>
        <taxon>ecological metagenomes</taxon>
    </lineage>
</organism>
<feature type="non-terminal residue" evidence="1">
    <location>
        <position position="48"/>
    </location>
</feature>
<dbReference type="AlphaFoldDB" id="X1R176"/>
<dbReference type="EMBL" id="BARV01042610">
    <property type="protein sequence ID" value="GAI49304.1"/>
    <property type="molecule type" value="Genomic_DNA"/>
</dbReference>
<accession>X1R176</accession>
<evidence type="ECO:0000313" key="1">
    <source>
        <dbReference type="EMBL" id="GAI49304.1"/>
    </source>
</evidence>
<proteinExistence type="predicted"/>
<reference evidence="1" key="1">
    <citation type="journal article" date="2014" name="Front. Microbiol.">
        <title>High frequency of phylogenetically diverse reductive dehalogenase-homologous genes in deep subseafloor sedimentary metagenomes.</title>
        <authorList>
            <person name="Kawai M."/>
            <person name="Futagami T."/>
            <person name="Toyoda A."/>
            <person name="Takaki Y."/>
            <person name="Nishi S."/>
            <person name="Hori S."/>
            <person name="Arai W."/>
            <person name="Tsubouchi T."/>
            <person name="Morono Y."/>
            <person name="Uchiyama I."/>
            <person name="Ito T."/>
            <person name="Fujiyama A."/>
            <person name="Inagaki F."/>
            <person name="Takami H."/>
        </authorList>
    </citation>
    <scope>NUCLEOTIDE SEQUENCE</scope>
    <source>
        <strain evidence="1">Expedition CK06-06</strain>
    </source>
</reference>
<gene>
    <name evidence="1" type="ORF">S06H3_63999</name>
</gene>
<sequence length="48" mass="5075">MERAALFPAAMASIPIEGSEFTTSVDMVIAALGQAPETEFVKEFGISL</sequence>